<dbReference type="Proteomes" id="UP000195798">
    <property type="component" value="Chromosome"/>
</dbReference>
<protein>
    <submittedName>
        <fullName evidence="1">Uncharacterized protein</fullName>
    </submittedName>
</protein>
<accession>A0AB33CGJ1</accession>
<name>A0AB33CGJ1_LACGS</name>
<gene>
    <name evidence="1" type="ORF">CCE30_00430</name>
</gene>
<organism evidence="1 2">
    <name type="scientific">Lactobacillus gasseri</name>
    <dbReference type="NCBI Taxonomy" id="1596"/>
    <lineage>
        <taxon>Bacteria</taxon>
        <taxon>Bacillati</taxon>
        <taxon>Bacillota</taxon>
        <taxon>Bacilli</taxon>
        <taxon>Lactobacillales</taxon>
        <taxon>Lactobacillaceae</taxon>
        <taxon>Lactobacillus</taxon>
    </lineage>
</organism>
<evidence type="ECO:0000313" key="2">
    <source>
        <dbReference type="Proteomes" id="UP000195798"/>
    </source>
</evidence>
<dbReference type="AlphaFoldDB" id="A0AB33CGJ1"/>
<reference evidence="1 2" key="1">
    <citation type="submission" date="2017-05" db="EMBL/GenBank/DDBJ databases">
        <authorList>
            <person name="Oh N.-S."/>
        </authorList>
    </citation>
    <scope>NUCLEOTIDE SEQUENCE [LARGE SCALE GENOMIC DNA]</scope>
    <source>
        <strain evidence="1 2">4M13</strain>
    </source>
</reference>
<proteinExistence type="predicted"/>
<sequence>MDNVDKLIKTIKSYISAKRPTITYEVREILIDSELDPKSFGEALNSLEKSGYISIEYGSNTISKLNINECFPK</sequence>
<dbReference type="EMBL" id="CP021427">
    <property type="protein sequence ID" value="ART97476.1"/>
    <property type="molecule type" value="Genomic_DNA"/>
</dbReference>
<dbReference type="RefSeq" id="WP_087261220.1">
    <property type="nucleotide sequence ID" value="NZ_CP021427.1"/>
</dbReference>
<evidence type="ECO:0000313" key="1">
    <source>
        <dbReference type="EMBL" id="ART97476.1"/>
    </source>
</evidence>